<dbReference type="Gene3D" id="3.30.160.60">
    <property type="entry name" value="Classic Zinc Finger"/>
    <property type="match status" value="3"/>
</dbReference>
<sequence length="601" mass="69290">MRIVKSETTQQATEEFSQIREQEIKQEPSSNANADSEVDEEDKTFCFYLVKFVNRKLNRNRLPTRMLIRRDRHPSAQRSTSINPDKQTKSLSTEDDRYNPHKFGHKYDEETKTYSCEWCYTKSITESEMLGHFCLRESKIVKTDTVKTNLVPCTVCLEEYSSYTDLIAHQKIYHSVNILDANLKHRCHICTKSFSKHWNLKVHLRSHEKDITKARPHCCELCGKRYITKGDLSKHFRIHAGNRIYKCDHCDETFLRKNVLAKHALTHTDKTHTCELCEEKNIWNSRVPNKSFKGVGYAASPNGWIDLDIFCNYFEKTLIAALGSERAVLVICDGHGTHVQIKLILLGIKNDITILKLPPHSTHLLQPQDLAGFKLMKLGADVKKRKLSIHQPPGTNINGKLNVKCFLQPEPKLLWANRIIASKTATSCPKSEVCHDKDFQVLVLEYLVAIKKNVDRHSIMLNELMRATKTSVELPISLPEDLPNFPFKSVEQFQTFDLRLQIDGYLHQYMVGRLATVGGDNIMSHTRRILKYIISDEVALHYNWKGREKLSFEKTNTMAIIYEAAKKNYPLGEKNDLSIANAVKDWLKLAKLRLNKKAPKK</sequence>
<dbReference type="InterPro" id="IPR004875">
    <property type="entry name" value="DDE_SF_endonuclease_dom"/>
</dbReference>
<feature type="compositionally biased region" description="Polar residues" evidence="6">
    <location>
        <begin position="1"/>
        <end position="16"/>
    </location>
</feature>
<dbReference type="Proteomes" id="UP001458880">
    <property type="component" value="Unassembled WGS sequence"/>
</dbReference>
<feature type="domain" description="C2H2-type" evidence="7">
    <location>
        <begin position="185"/>
        <end position="212"/>
    </location>
</feature>
<proteinExistence type="predicted"/>
<dbReference type="EMBL" id="JASPKY010000117">
    <property type="protein sequence ID" value="KAK9736168.1"/>
    <property type="molecule type" value="Genomic_DNA"/>
</dbReference>
<keyword evidence="9" id="KW-1185">Reference proteome</keyword>
<evidence type="ECO:0000313" key="8">
    <source>
        <dbReference type="EMBL" id="KAK9736168.1"/>
    </source>
</evidence>
<keyword evidence="1" id="KW-0479">Metal-binding</keyword>
<feature type="compositionally biased region" description="Basic and acidic residues" evidence="6">
    <location>
        <begin position="17"/>
        <end position="26"/>
    </location>
</feature>
<dbReference type="Pfam" id="PF00096">
    <property type="entry name" value="zf-C2H2"/>
    <property type="match status" value="1"/>
</dbReference>
<dbReference type="FunFam" id="3.30.160.60:FF:000624">
    <property type="entry name" value="zinc finger protein 697"/>
    <property type="match status" value="1"/>
</dbReference>
<evidence type="ECO:0000256" key="3">
    <source>
        <dbReference type="ARBA" id="ARBA00022771"/>
    </source>
</evidence>
<feature type="region of interest" description="Disordered" evidence="6">
    <location>
        <begin position="1"/>
        <end position="37"/>
    </location>
</feature>
<dbReference type="PROSITE" id="PS50157">
    <property type="entry name" value="ZINC_FINGER_C2H2_2"/>
    <property type="match status" value="3"/>
</dbReference>
<evidence type="ECO:0000313" key="9">
    <source>
        <dbReference type="Proteomes" id="UP001458880"/>
    </source>
</evidence>
<dbReference type="GO" id="GO:0003676">
    <property type="term" value="F:nucleic acid binding"/>
    <property type="evidence" value="ECO:0007669"/>
    <property type="project" value="InterPro"/>
</dbReference>
<evidence type="ECO:0000256" key="1">
    <source>
        <dbReference type="ARBA" id="ARBA00022723"/>
    </source>
</evidence>
<dbReference type="PANTHER" id="PTHR24379">
    <property type="entry name" value="KRAB AND ZINC FINGER DOMAIN-CONTAINING"/>
    <property type="match status" value="1"/>
</dbReference>
<dbReference type="AlphaFoldDB" id="A0AAW1LHF7"/>
<protein>
    <submittedName>
        <fullName evidence="8">Zinc finger, C2H2 type</fullName>
    </submittedName>
</protein>
<name>A0AAW1LHF7_POPJA</name>
<comment type="caution">
    <text evidence="8">The sequence shown here is derived from an EMBL/GenBank/DDBJ whole genome shotgun (WGS) entry which is preliminary data.</text>
</comment>
<evidence type="ECO:0000256" key="6">
    <source>
        <dbReference type="SAM" id="MobiDB-lite"/>
    </source>
</evidence>
<dbReference type="SUPFAM" id="SSF57667">
    <property type="entry name" value="beta-beta-alpha zinc fingers"/>
    <property type="match status" value="2"/>
</dbReference>
<keyword evidence="2" id="KW-0677">Repeat</keyword>
<reference evidence="8 9" key="1">
    <citation type="journal article" date="2024" name="BMC Genomics">
        <title>De novo assembly and annotation of Popillia japonica's genome with initial clues to its potential as an invasive pest.</title>
        <authorList>
            <person name="Cucini C."/>
            <person name="Boschi S."/>
            <person name="Funari R."/>
            <person name="Cardaioli E."/>
            <person name="Iannotti N."/>
            <person name="Marturano G."/>
            <person name="Paoli F."/>
            <person name="Bruttini M."/>
            <person name="Carapelli A."/>
            <person name="Frati F."/>
            <person name="Nardi F."/>
        </authorList>
    </citation>
    <scope>NUCLEOTIDE SEQUENCE [LARGE SCALE GENOMIC DNA]</scope>
    <source>
        <strain evidence="8">DMR45628</strain>
    </source>
</reference>
<feature type="compositionally biased region" description="Polar residues" evidence="6">
    <location>
        <begin position="76"/>
        <end position="85"/>
    </location>
</feature>
<gene>
    <name evidence="8" type="ORF">QE152_g12704</name>
</gene>
<organism evidence="8 9">
    <name type="scientific">Popillia japonica</name>
    <name type="common">Japanese beetle</name>
    <dbReference type="NCBI Taxonomy" id="7064"/>
    <lineage>
        <taxon>Eukaryota</taxon>
        <taxon>Metazoa</taxon>
        <taxon>Ecdysozoa</taxon>
        <taxon>Arthropoda</taxon>
        <taxon>Hexapoda</taxon>
        <taxon>Insecta</taxon>
        <taxon>Pterygota</taxon>
        <taxon>Neoptera</taxon>
        <taxon>Endopterygota</taxon>
        <taxon>Coleoptera</taxon>
        <taxon>Polyphaga</taxon>
        <taxon>Scarabaeiformia</taxon>
        <taxon>Scarabaeidae</taxon>
        <taxon>Rutelinae</taxon>
        <taxon>Popillia</taxon>
    </lineage>
</organism>
<feature type="compositionally biased region" description="Basic and acidic residues" evidence="6">
    <location>
        <begin position="86"/>
        <end position="98"/>
    </location>
</feature>
<dbReference type="InterPro" id="IPR032071">
    <property type="entry name" value="DUF4806"/>
</dbReference>
<evidence type="ECO:0000256" key="2">
    <source>
        <dbReference type="ARBA" id="ARBA00022737"/>
    </source>
</evidence>
<dbReference type="PANTHER" id="PTHR24379:SF121">
    <property type="entry name" value="C2H2-TYPE DOMAIN-CONTAINING PROTEIN"/>
    <property type="match status" value="1"/>
</dbReference>
<dbReference type="Pfam" id="PF03184">
    <property type="entry name" value="DDE_1"/>
    <property type="match status" value="1"/>
</dbReference>
<dbReference type="GO" id="GO:0008270">
    <property type="term" value="F:zinc ion binding"/>
    <property type="evidence" value="ECO:0007669"/>
    <property type="project" value="UniProtKB-KW"/>
</dbReference>
<dbReference type="FunFam" id="3.30.160.60:FF:000446">
    <property type="entry name" value="Zinc finger protein"/>
    <property type="match status" value="1"/>
</dbReference>
<evidence type="ECO:0000259" key="7">
    <source>
        <dbReference type="PROSITE" id="PS50157"/>
    </source>
</evidence>
<dbReference type="GO" id="GO:0005634">
    <property type="term" value="C:nucleus"/>
    <property type="evidence" value="ECO:0007669"/>
    <property type="project" value="UniProtKB-ARBA"/>
</dbReference>
<evidence type="ECO:0000256" key="5">
    <source>
        <dbReference type="PROSITE-ProRule" id="PRU00042"/>
    </source>
</evidence>
<dbReference type="SMART" id="SM00355">
    <property type="entry name" value="ZnF_C2H2"/>
    <property type="match status" value="4"/>
</dbReference>
<evidence type="ECO:0000256" key="4">
    <source>
        <dbReference type="ARBA" id="ARBA00022833"/>
    </source>
</evidence>
<feature type="domain" description="C2H2-type" evidence="7">
    <location>
        <begin position="245"/>
        <end position="272"/>
    </location>
</feature>
<feature type="domain" description="C2H2-type" evidence="7">
    <location>
        <begin position="217"/>
        <end position="244"/>
    </location>
</feature>
<feature type="region of interest" description="Disordered" evidence="6">
    <location>
        <begin position="67"/>
        <end position="98"/>
    </location>
</feature>
<dbReference type="PROSITE" id="PS00028">
    <property type="entry name" value="ZINC_FINGER_C2H2_1"/>
    <property type="match status" value="3"/>
</dbReference>
<dbReference type="Pfam" id="PF16064">
    <property type="entry name" value="DUF4806"/>
    <property type="match status" value="1"/>
</dbReference>
<accession>A0AAW1LHF7</accession>
<keyword evidence="4" id="KW-0862">Zinc</keyword>
<dbReference type="InterPro" id="IPR036236">
    <property type="entry name" value="Znf_C2H2_sf"/>
</dbReference>
<dbReference type="InterPro" id="IPR013087">
    <property type="entry name" value="Znf_C2H2_type"/>
</dbReference>
<keyword evidence="3 5" id="KW-0863">Zinc-finger</keyword>